<keyword evidence="2" id="KW-1185">Reference proteome</keyword>
<dbReference type="CDD" id="cd00188">
    <property type="entry name" value="TOPRIM"/>
    <property type="match status" value="1"/>
</dbReference>
<dbReference type="OrthoDB" id="6059266at2"/>
<sequence length="415" mass="45747">MPAVTEPHWLPPDAHGLSTAWLTDPARSTLRGKRLRRAFDRPPAALDTWPAPWRELLGAWVRRATPDKHCRHEALLKQAGAGRANTALALFERLLADGLAEVEERRAPPHGWQAHSLRFIDPAALRRALGLPEPDAARQEWAQRVRTAFDRPDLDAARTALDTLPPASALARLQLLEALAEWARQSRDGGSATRRDLAYFARQDTKKITDAEWQWLADNLDLAAFGIAAHAPLLLIAAGCRLESGNGTLDLAALPAFIGLPPQAVQAIARIHAPPRRWRLVENRSAFEKAAAAREPNEAVLWLPGYPPGWWREAVAHLLELAPAPAAIACDPDPDGIAIALQAAGPWQAAGQAWEPWHMGGADLHRLAHRRPLTERDRGQLERLRQRGDLPPALAELADAMLELGEKGEQESLFW</sequence>
<dbReference type="SUPFAM" id="SSF56726">
    <property type="entry name" value="DNA topoisomerase IV, alpha subunit"/>
    <property type="match status" value="1"/>
</dbReference>
<reference evidence="1 2" key="1">
    <citation type="submission" date="2019-04" db="EMBL/GenBank/DDBJ databases">
        <title>Azoarcus rhizosphaerae sp. nov. isolated from rhizosphere of Ficus religiosa.</title>
        <authorList>
            <person name="Lin S.-Y."/>
            <person name="Hameed A."/>
            <person name="Hsu Y.-H."/>
            <person name="Young C.-C."/>
        </authorList>
    </citation>
    <scope>NUCLEOTIDE SEQUENCE [LARGE SCALE GENOMIC DNA]</scope>
    <source>
        <strain evidence="1 2">CC-YHH848</strain>
    </source>
</reference>
<protein>
    <submittedName>
        <fullName evidence="1">DUF2399 domain-containing protein</fullName>
    </submittedName>
</protein>
<comment type="caution">
    <text evidence="1">The sequence shown here is derived from an EMBL/GenBank/DDBJ whole genome shotgun (WGS) entry which is preliminary data.</text>
</comment>
<organism evidence="1 2">
    <name type="scientific">Pseudothauera rhizosphaerae</name>
    <dbReference type="NCBI Taxonomy" id="2565932"/>
    <lineage>
        <taxon>Bacteria</taxon>
        <taxon>Pseudomonadati</taxon>
        <taxon>Pseudomonadota</taxon>
        <taxon>Betaproteobacteria</taxon>
        <taxon>Rhodocyclales</taxon>
        <taxon>Zoogloeaceae</taxon>
        <taxon>Pseudothauera</taxon>
    </lineage>
</organism>
<dbReference type="Proteomes" id="UP000307956">
    <property type="component" value="Unassembled WGS sequence"/>
</dbReference>
<dbReference type="Gene3D" id="3.40.1360.10">
    <property type="match status" value="1"/>
</dbReference>
<gene>
    <name evidence="1" type="ORF">E6O51_11255</name>
</gene>
<dbReference type="InterPro" id="IPR036078">
    <property type="entry name" value="Spo11/TopoVI_A_sf"/>
</dbReference>
<dbReference type="RefSeq" id="WP_136385090.1">
    <property type="nucleotide sequence ID" value="NZ_SSOD01000008.1"/>
</dbReference>
<dbReference type="GO" id="GO:0005694">
    <property type="term" value="C:chromosome"/>
    <property type="evidence" value="ECO:0007669"/>
    <property type="project" value="InterPro"/>
</dbReference>
<evidence type="ECO:0000313" key="2">
    <source>
        <dbReference type="Proteomes" id="UP000307956"/>
    </source>
</evidence>
<dbReference type="GO" id="GO:0003677">
    <property type="term" value="F:DNA binding"/>
    <property type="evidence" value="ECO:0007669"/>
    <property type="project" value="InterPro"/>
</dbReference>
<dbReference type="AlphaFoldDB" id="A0A4S4AML6"/>
<name>A0A4S4AML6_9RHOO</name>
<accession>A0A4S4AML6</accession>
<dbReference type="EMBL" id="SSOD01000008">
    <property type="protein sequence ID" value="THF60815.1"/>
    <property type="molecule type" value="Genomic_DNA"/>
</dbReference>
<proteinExistence type="predicted"/>
<evidence type="ECO:0000313" key="1">
    <source>
        <dbReference type="EMBL" id="THF60815.1"/>
    </source>
</evidence>